<name>A0A2U3KC41_9BACT</name>
<dbReference type="Proteomes" id="UP000238701">
    <property type="component" value="Unassembled WGS sequence"/>
</dbReference>
<dbReference type="InterPro" id="IPR050090">
    <property type="entry name" value="Tyrosine_recombinase_XerCD"/>
</dbReference>
<evidence type="ECO:0000256" key="3">
    <source>
        <dbReference type="ARBA" id="ARBA00023172"/>
    </source>
</evidence>
<dbReference type="GO" id="GO:0015074">
    <property type="term" value="P:DNA integration"/>
    <property type="evidence" value="ECO:0007669"/>
    <property type="project" value="InterPro"/>
</dbReference>
<dbReference type="PANTHER" id="PTHR30349:SF41">
    <property type="entry name" value="INTEGRASE_RECOMBINASE PROTEIN MJ0367-RELATED"/>
    <property type="match status" value="1"/>
</dbReference>
<dbReference type="PROSITE" id="PS51898">
    <property type="entry name" value="TYR_RECOMBINASE"/>
    <property type="match status" value="1"/>
</dbReference>
<dbReference type="InterPro" id="IPR013762">
    <property type="entry name" value="Integrase-like_cat_sf"/>
</dbReference>
<keyword evidence="2" id="KW-0238">DNA-binding</keyword>
<evidence type="ECO:0000313" key="6">
    <source>
        <dbReference type="Proteomes" id="UP000238701"/>
    </source>
</evidence>
<dbReference type="PANTHER" id="PTHR30349">
    <property type="entry name" value="PHAGE INTEGRASE-RELATED"/>
    <property type="match status" value="1"/>
</dbReference>
<gene>
    <name evidence="5" type="ORF">SBA1_1740001</name>
</gene>
<protein>
    <submittedName>
        <fullName evidence="5">Putative integrase/recombinase y4rE</fullName>
    </submittedName>
</protein>
<evidence type="ECO:0000259" key="4">
    <source>
        <dbReference type="PROSITE" id="PS51898"/>
    </source>
</evidence>
<dbReference type="EMBL" id="OMOD01000084">
    <property type="protein sequence ID" value="SPF37234.1"/>
    <property type="molecule type" value="Genomic_DNA"/>
</dbReference>
<dbReference type="OrthoDB" id="9766545at2"/>
<sequence length="313" mass="35186">MSTFARRLVDHINRYVELRRSLGYSFESQAATLQAFGRFVKRRSEAGPLTQHLALTFVLKCPVTPNARARRYGFLKNFADYFSIFDSRTEALDPQALPRSRAVPPARLLDEDELARLLEAARQISPLHPMRGFTLFTIIGLLASTGLRSGEVTHLDRGDVNLERGILRIRGTKFRKNRLVPVHPTTLQALRTYVNARDKAYPRSSSPAFFLSLRGGRWSKCGFGGTFRQACVKAGLDQGSHRGLRPHDLRHRFATIRLVTWYQEGVDVQARLPLLATYLGHTRYSDTAYYITGTPALLGLAASRAFQPEGGAR</sequence>
<dbReference type="Pfam" id="PF00589">
    <property type="entry name" value="Phage_integrase"/>
    <property type="match status" value="1"/>
</dbReference>
<comment type="similarity">
    <text evidence="1">Belongs to the 'phage' integrase family.</text>
</comment>
<evidence type="ECO:0000256" key="1">
    <source>
        <dbReference type="ARBA" id="ARBA00008857"/>
    </source>
</evidence>
<dbReference type="GO" id="GO:0006310">
    <property type="term" value="P:DNA recombination"/>
    <property type="evidence" value="ECO:0007669"/>
    <property type="project" value="UniProtKB-KW"/>
</dbReference>
<organism evidence="5 6">
    <name type="scientific">Candidatus Sulfotelmatobacter kueseliae</name>
    <dbReference type="NCBI Taxonomy" id="2042962"/>
    <lineage>
        <taxon>Bacteria</taxon>
        <taxon>Pseudomonadati</taxon>
        <taxon>Acidobacteriota</taxon>
        <taxon>Terriglobia</taxon>
        <taxon>Terriglobales</taxon>
        <taxon>Candidatus Korobacteraceae</taxon>
        <taxon>Candidatus Sulfotelmatobacter</taxon>
    </lineage>
</organism>
<dbReference type="SUPFAM" id="SSF56349">
    <property type="entry name" value="DNA breaking-rejoining enzymes"/>
    <property type="match status" value="1"/>
</dbReference>
<keyword evidence="3" id="KW-0233">DNA recombination</keyword>
<evidence type="ECO:0000313" key="5">
    <source>
        <dbReference type="EMBL" id="SPF37234.1"/>
    </source>
</evidence>
<accession>A0A2U3KC41</accession>
<dbReference type="InterPro" id="IPR011010">
    <property type="entry name" value="DNA_brk_join_enz"/>
</dbReference>
<proteinExistence type="inferred from homology"/>
<feature type="domain" description="Tyr recombinase" evidence="4">
    <location>
        <begin position="103"/>
        <end position="303"/>
    </location>
</feature>
<dbReference type="Gene3D" id="1.10.443.10">
    <property type="entry name" value="Intergrase catalytic core"/>
    <property type="match status" value="1"/>
</dbReference>
<dbReference type="AlphaFoldDB" id="A0A2U3KC41"/>
<reference evidence="6" key="1">
    <citation type="submission" date="2018-02" db="EMBL/GenBank/DDBJ databases">
        <authorList>
            <person name="Hausmann B."/>
        </authorList>
    </citation>
    <scope>NUCLEOTIDE SEQUENCE [LARGE SCALE GENOMIC DNA]</scope>
    <source>
        <strain evidence="6">Peat soil MAG SbA1</strain>
    </source>
</reference>
<dbReference type="InterPro" id="IPR002104">
    <property type="entry name" value="Integrase_catalytic"/>
</dbReference>
<dbReference type="GO" id="GO:0003677">
    <property type="term" value="F:DNA binding"/>
    <property type="evidence" value="ECO:0007669"/>
    <property type="project" value="UniProtKB-KW"/>
</dbReference>
<evidence type="ECO:0000256" key="2">
    <source>
        <dbReference type="ARBA" id="ARBA00023125"/>
    </source>
</evidence>